<evidence type="ECO:0000313" key="2">
    <source>
        <dbReference type="Proteomes" id="UP000265140"/>
    </source>
</evidence>
<reference evidence="1" key="3">
    <citation type="submission" date="2025-09" db="UniProtKB">
        <authorList>
            <consortium name="Ensembl"/>
        </authorList>
    </citation>
    <scope>IDENTIFICATION</scope>
</reference>
<keyword evidence="2" id="KW-1185">Reference proteome</keyword>
<accession>A0AAY5K192</accession>
<dbReference type="AlphaFoldDB" id="A0AAY5K192"/>
<proteinExistence type="predicted"/>
<reference evidence="1 2" key="1">
    <citation type="submission" date="2020-02" db="EMBL/GenBank/DDBJ databases">
        <title>Esox lucius (northern pike) genome, fEsoLuc1, primary haplotype.</title>
        <authorList>
            <person name="Myers G."/>
            <person name="Karagic N."/>
            <person name="Meyer A."/>
            <person name="Pippel M."/>
            <person name="Reichard M."/>
            <person name="Winkler S."/>
            <person name="Tracey A."/>
            <person name="Sims Y."/>
            <person name="Howe K."/>
            <person name="Rhie A."/>
            <person name="Formenti G."/>
            <person name="Durbin R."/>
            <person name="Fedrigo O."/>
            <person name="Jarvis E.D."/>
        </authorList>
    </citation>
    <scope>NUCLEOTIDE SEQUENCE [LARGE SCALE GENOMIC DNA]</scope>
</reference>
<protein>
    <submittedName>
        <fullName evidence="1">Uncharacterized protein</fullName>
    </submittedName>
</protein>
<evidence type="ECO:0000313" key="1">
    <source>
        <dbReference type="Ensembl" id="ENSELUP00000082693.1"/>
    </source>
</evidence>
<sequence length="93" mass="10285">MSGICVSGHAGRQPPRQTCSLGLSALVFDVFSVPDNVVLPLKLGDHQEELILQGMLVLFVTAALLHRIRKINWQCLSFLRNSGEENTTYCLNC</sequence>
<dbReference type="Ensembl" id="ENSELUT00000087874.1">
    <property type="protein sequence ID" value="ENSELUP00000082693.1"/>
    <property type="gene ID" value="ENSELUG00000040274.1"/>
</dbReference>
<dbReference type="Proteomes" id="UP000265140">
    <property type="component" value="Chromosome 7"/>
</dbReference>
<organism evidence="1 2">
    <name type="scientific">Esox lucius</name>
    <name type="common">Northern pike</name>
    <dbReference type="NCBI Taxonomy" id="8010"/>
    <lineage>
        <taxon>Eukaryota</taxon>
        <taxon>Metazoa</taxon>
        <taxon>Chordata</taxon>
        <taxon>Craniata</taxon>
        <taxon>Vertebrata</taxon>
        <taxon>Euteleostomi</taxon>
        <taxon>Actinopterygii</taxon>
        <taxon>Neopterygii</taxon>
        <taxon>Teleostei</taxon>
        <taxon>Protacanthopterygii</taxon>
        <taxon>Esociformes</taxon>
        <taxon>Esocidae</taxon>
        <taxon>Esox</taxon>
    </lineage>
</organism>
<reference evidence="1" key="2">
    <citation type="submission" date="2025-08" db="UniProtKB">
        <authorList>
            <consortium name="Ensembl"/>
        </authorList>
    </citation>
    <scope>IDENTIFICATION</scope>
</reference>
<name>A0AAY5K192_ESOLU</name>